<accession>C4R5P1</accession>
<dbReference type="GO" id="GO:0005743">
    <property type="term" value="C:mitochondrial inner membrane"/>
    <property type="evidence" value="ECO:0007669"/>
    <property type="project" value="UniProtKB-SubCell"/>
</dbReference>
<keyword evidence="9 13" id="KW-0496">Mitochondrion</keyword>
<keyword evidence="8 13" id="KW-0408">Iron</keyword>
<dbReference type="EMBL" id="FN392321">
    <property type="protein sequence ID" value="CAY70877.1"/>
    <property type="molecule type" value="Genomic_DNA"/>
</dbReference>
<dbReference type="GO" id="GO:0006123">
    <property type="term" value="P:mitochondrial electron transport, cytochrome c to oxygen"/>
    <property type="evidence" value="ECO:0007669"/>
    <property type="project" value="UniProtKB-UniRule"/>
</dbReference>
<dbReference type="Pfam" id="PF02284">
    <property type="entry name" value="COX5A"/>
    <property type="match status" value="1"/>
</dbReference>
<evidence type="ECO:0000256" key="11">
    <source>
        <dbReference type="ARBA" id="ARBA00070174"/>
    </source>
</evidence>
<evidence type="ECO:0000256" key="4">
    <source>
        <dbReference type="ARBA" id="ARBA00022617"/>
    </source>
</evidence>
<dbReference type="OrthoDB" id="5778907at2759"/>
<dbReference type="GO" id="GO:0004129">
    <property type="term" value="F:cytochrome-c oxidase activity"/>
    <property type="evidence" value="ECO:0007669"/>
    <property type="project" value="EnsemblFungi"/>
</dbReference>
<dbReference type="STRING" id="644223.C4R5P1"/>
<dbReference type="PANTHER" id="PTHR14200:SF11">
    <property type="entry name" value="CYTOCHROME C OXIDASE SUBUNIT 5A, MITOCHONDRIAL"/>
    <property type="match status" value="1"/>
</dbReference>
<proteinExistence type="inferred from homology"/>
<evidence type="ECO:0000256" key="9">
    <source>
        <dbReference type="ARBA" id="ARBA00023128"/>
    </source>
</evidence>
<dbReference type="Gene3D" id="1.25.40.40">
    <property type="entry name" value="Cytochrome c oxidase, subunit Va/VI"/>
    <property type="match status" value="1"/>
</dbReference>
<keyword evidence="4 13" id="KW-0349">Heme</keyword>
<evidence type="ECO:0000256" key="6">
    <source>
        <dbReference type="ARBA" id="ARBA00022792"/>
    </source>
</evidence>
<dbReference type="SUPFAM" id="SSF48479">
    <property type="entry name" value="Cytochrome c oxidase subunit E"/>
    <property type="match status" value="1"/>
</dbReference>
<comment type="pathway">
    <text evidence="2 13">Energy metabolism; oxidative phosphorylation.</text>
</comment>
<sequence>MFARSFRQALRTPTRLTVAKQVSPIVRLNSAIGIRSYSAHHEETYEEFSQRYEKEFDEAYDLFEVQRVLNNCFSYDIVPSPAVIGKALNACRRVNDYATAVRVFEGLKHKVETKEQYDAYLEELKDVREELGIDLKEELFPESA</sequence>
<evidence type="ECO:0000256" key="1">
    <source>
        <dbReference type="ARBA" id="ARBA00004443"/>
    </source>
</evidence>
<evidence type="ECO:0000256" key="5">
    <source>
        <dbReference type="ARBA" id="ARBA00022723"/>
    </source>
</evidence>
<gene>
    <name evidence="14" type="ordered locus">PAS_chr3_0824</name>
</gene>
<dbReference type="RefSeq" id="XP_002493056.1">
    <property type="nucleotide sequence ID" value="XM_002493011.1"/>
</dbReference>
<evidence type="ECO:0000256" key="7">
    <source>
        <dbReference type="ARBA" id="ARBA00022946"/>
    </source>
</evidence>
<dbReference type="UniPathway" id="UPA00705"/>
<keyword evidence="7 13" id="KW-0809">Transit peptide</keyword>
<dbReference type="InParanoid" id="C4R5P1"/>
<keyword evidence="15" id="KW-1185">Reference proteome</keyword>
<dbReference type="GO" id="GO:0045277">
    <property type="term" value="C:respiratory chain complex IV"/>
    <property type="evidence" value="ECO:0007669"/>
    <property type="project" value="UniProtKB-UniRule"/>
</dbReference>
<comment type="function">
    <text evidence="13">Component of the cytochrome c oxidase, the last enzyme in the mitochondrial electron transport chain which drives oxidative phosphorylation. The respiratory chain contains 3 multisubunit complexes succinate dehydrogenase (complex II, CII), ubiquinol-cytochrome c oxidoreductase (cytochrome b-c1 complex, complex III, CIII) and cytochrome c oxidase (complex IV, CIV), that cooperate to transfer electrons derived from NADH and succinate to molecular oxygen, creating an electrochemical gradient over the inner membrane that drives transmembrane transport and the ATP synthase. Cytochrome c oxidase is the component of the respiratory chain that catalyzes the reduction of oxygen to water. Electrons originating from reduced cytochrome c in the intermembrane space (IMS) are transferred via the dinuclear copper A center (CU(A)) of subunit 2 and heme A of subunit 1 to the active site in subunit 1, a binuclear center (BNC) formed by heme A3 and copper B (CU(B)). The BNC reduces molecular oxygen to 2 water molecules using 4 electrons from cytochrome c in the IMS and 4 protons from the mitochondrial matrix.</text>
</comment>
<keyword evidence="10 13" id="KW-0472">Membrane</keyword>
<evidence type="ECO:0000256" key="10">
    <source>
        <dbReference type="ARBA" id="ARBA00023136"/>
    </source>
</evidence>
<reference evidence="14 15" key="1">
    <citation type="journal article" date="2009" name="Nat. Biotechnol.">
        <title>Genome sequence of the recombinant protein production host Pichia pastoris.</title>
        <authorList>
            <person name="De Schutter K."/>
            <person name="Lin Y.C."/>
            <person name="Tiels P."/>
            <person name="Van Hecke A."/>
            <person name="Glinka S."/>
            <person name="Weber-Lehmann J."/>
            <person name="Rouze P."/>
            <person name="Van de Peer Y."/>
            <person name="Callewaert N."/>
        </authorList>
    </citation>
    <scope>NUCLEOTIDE SEQUENCE [LARGE SCALE GENOMIC DNA]</scope>
    <source>
        <strain evidence="15">GS115 / ATCC 20864</strain>
    </source>
</reference>
<dbReference type="AlphaFoldDB" id="C4R5P1"/>
<dbReference type="OMA" id="MEKWPAD"/>
<dbReference type="PANTHER" id="PTHR14200">
    <property type="entry name" value="CYTOCHROME C OXIDASE POLYPEPTIDE"/>
    <property type="match status" value="1"/>
</dbReference>
<evidence type="ECO:0000256" key="13">
    <source>
        <dbReference type="RuleBase" id="RU368103"/>
    </source>
</evidence>
<dbReference type="GO" id="GO:0046872">
    <property type="term" value="F:metal ion binding"/>
    <property type="evidence" value="ECO:0007669"/>
    <property type="project" value="UniProtKB-UniRule"/>
</dbReference>
<comment type="similarity">
    <text evidence="3 13">Belongs to the cytochrome c oxidase subunit 5A family.</text>
</comment>
<comment type="subunit">
    <text evidence="13">Component of the cytochrome c oxidase (complex IV, CIV), a multisubunit enzyme composed of a catalytic core of 3 subunits and several supernumerary subunits.</text>
</comment>
<dbReference type="CDD" id="cd00923">
    <property type="entry name" value="Cyt_c_Oxidase_Va"/>
    <property type="match status" value="1"/>
</dbReference>
<evidence type="ECO:0000256" key="3">
    <source>
        <dbReference type="ARBA" id="ARBA00007972"/>
    </source>
</evidence>
<dbReference type="eggNOG" id="KOG4077">
    <property type="taxonomic scope" value="Eukaryota"/>
</dbReference>
<dbReference type="KEGG" id="ppa:PAS_chr3_0824"/>
<evidence type="ECO:0000256" key="2">
    <source>
        <dbReference type="ARBA" id="ARBA00004673"/>
    </source>
</evidence>
<dbReference type="SMR" id="C4R5P1"/>
<name>C4R5P1_KOMPG</name>
<dbReference type="GeneID" id="8200317"/>
<dbReference type="Proteomes" id="UP000000314">
    <property type="component" value="Chromosome 3"/>
</dbReference>
<evidence type="ECO:0000256" key="12">
    <source>
        <dbReference type="ARBA" id="ARBA00082700"/>
    </source>
</evidence>
<evidence type="ECO:0000313" key="14">
    <source>
        <dbReference type="EMBL" id="CAY70877.1"/>
    </source>
</evidence>
<evidence type="ECO:0000313" key="15">
    <source>
        <dbReference type="Proteomes" id="UP000000314"/>
    </source>
</evidence>
<dbReference type="InterPro" id="IPR003204">
    <property type="entry name" value="Cyt_c_oxidase_su5A/6"/>
</dbReference>
<keyword evidence="5 13" id="KW-0479">Metal-binding</keyword>
<dbReference type="InterPro" id="IPR036545">
    <property type="entry name" value="Cyt_c_oxidase_su5A/6_sf"/>
</dbReference>
<dbReference type="FunFam" id="1.25.40.40:FF:000001">
    <property type="entry name" value="Cytochrome c oxidase subunit VI"/>
    <property type="match status" value="1"/>
</dbReference>
<dbReference type="HOGENOM" id="CLU_099086_0_1_1"/>
<dbReference type="FunCoup" id="C4R5P1">
    <property type="interactions" value="492"/>
</dbReference>
<organism evidence="14 15">
    <name type="scientific">Komagataella phaffii (strain GS115 / ATCC 20864)</name>
    <name type="common">Yeast</name>
    <name type="synonym">Pichia pastoris</name>
    <dbReference type="NCBI Taxonomy" id="644223"/>
    <lineage>
        <taxon>Eukaryota</taxon>
        <taxon>Fungi</taxon>
        <taxon>Dikarya</taxon>
        <taxon>Ascomycota</taxon>
        <taxon>Saccharomycotina</taxon>
        <taxon>Pichiomycetes</taxon>
        <taxon>Pichiales</taxon>
        <taxon>Pichiaceae</taxon>
        <taxon>Komagataella</taxon>
    </lineage>
</organism>
<protein>
    <recommendedName>
        <fullName evidence="11 13">Cytochrome c oxidase subunit 6, mitochondrial</fullName>
    </recommendedName>
    <alternativeName>
        <fullName evidence="12 13">Cytochrome c oxidase polypeptide VI</fullName>
    </alternativeName>
</protein>
<keyword evidence="6 13" id="KW-0999">Mitochondrion inner membrane</keyword>
<evidence type="ECO:0000256" key="8">
    <source>
        <dbReference type="ARBA" id="ARBA00023004"/>
    </source>
</evidence>
<comment type="subcellular location">
    <subcellularLocation>
        <location evidence="1 13">Mitochondrion inner membrane</location>
        <topology evidence="1 13">Peripheral membrane protein</topology>
        <orientation evidence="1 13">Matrix side</orientation>
    </subcellularLocation>
</comment>